<dbReference type="RefSeq" id="WP_186917765.1">
    <property type="nucleotide sequence ID" value="NZ_JACOFZ010000010.1"/>
</dbReference>
<proteinExistence type="predicted"/>
<organism evidence="1 2">
    <name type="scientific">Undibacterium nitidum</name>
    <dbReference type="NCBI Taxonomy" id="2762298"/>
    <lineage>
        <taxon>Bacteria</taxon>
        <taxon>Pseudomonadati</taxon>
        <taxon>Pseudomonadota</taxon>
        <taxon>Betaproteobacteria</taxon>
        <taxon>Burkholderiales</taxon>
        <taxon>Oxalobacteraceae</taxon>
        <taxon>Undibacterium</taxon>
    </lineage>
</organism>
<comment type="caution">
    <text evidence="1">The sequence shown here is derived from an EMBL/GenBank/DDBJ whole genome shotgun (WGS) entry which is preliminary data.</text>
</comment>
<reference evidence="1" key="1">
    <citation type="submission" date="2020-08" db="EMBL/GenBank/DDBJ databases">
        <title>Novel species isolated from subtropical streams in China.</title>
        <authorList>
            <person name="Lu H."/>
        </authorList>
    </citation>
    <scope>NUCLEOTIDE SEQUENCE</scope>
    <source>
        <strain evidence="1">LX22W</strain>
    </source>
</reference>
<keyword evidence="2" id="KW-1185">Reference proteome</keyword>
<accession>A0A923HPG3</accession>
<evidence type="ECO:0000313" key="1">
    <source>
        <dbReference type="EMBL" id="MBC3883144.1"/>
    </source>
</evidence>
<protein>
    <submittedName>
        <fullName evidence="1">Uncharacterized protein</fullName>
    </submittedName>
</protein>
<dbReference type="EMBL" id="JACOFZ010000010">
    <property type="protein sequence ID" value="MBC3883144.1"/>
    <property type="molecule type" value="Genomic_DNA"/>
</dbReference>
<dbReference type="Proteomes" id="UP000627446">
    <property type="component" value="Unassembled WGS sequence"/>
</dbReference>
<gene>
    <name evidence="1" type="ORF">H8K36_17245</name>
</gene>
<evidence type="ECO:0000313" key="2">
    <source>
        <dbReference type="Proteomes" id="UP000627446"/>
    </source>
</evidence>
<sequence>MITPDSMKAELAEWNSGEGVNLETWVGCMGRFSLAVGYAAVFWPELVEFEGLILSQGFSEDAIRKLINRADYNPHSVEWMNNHLHILDIQYVGCEDASRDRLIALGNTLKEMWEAKLKWQFPEKPCKVEFYQPDDIDDLSQYQISFWQEKYEHA</sequence>
<name>A0A923HPG3_9BURK</name>
<dbReference type="AlphaFoldDB" id="A0A923HPG3"/>